<proteinExistence type="predicted"/>
<reference evidence="2" key="1">
    <citation type="submission" date="2018-01" db="EMBL/GenBank/DDBJ databases">
        <authorList>
            <person name="Mao J.F."/>
        </authorList>
    </citation>
    <scope>NUCLEOTIDE SEQUENCE</scope>
    <source>
        <strain evidence="2">Huo1</strain>
        <tissue evidence="2">Leaf</tissue>
    </source>
</reference>
<keyword evidence="3" id="KW-1185">Reference proteome</keyword>
<comment type="caution">
    <text evidence="2">The sequence shown here is derived from an EMBL/GenBank/DDBJ whole genome shotgun (WGS) entry which is preliminary data.</text>
</comment>
<protein>
    <submittedName>
        <fullName evidence="2">Uncharacterized protein</fullName>
    </submittedName>
</protein>
<evidence type="ECO:0000313" key="3">
    <source>
        <dbReference type="Proteomes" id="UP000298416"/>
    </source>
</evidence>
<evidence type="ECO:0000256" key="1">
    <source>
        <dbReference type="SAM" id="MobiDB-lite"/>
    </source>
</evidence>
<dbReference type="AlphaFoldDB" id="A0A8X8WW91"/>
<evidence type="ECO:0000313" key="2">
    <source>
        <dbReference type="EMBL" id="KAG6401510.1"/>
    </source>
</evidence>
<feature type="compositionally biased region" description="Polar residues" evidence="1">
    <location>
        <begin position="15"/>
        <end position="32"/>
    </location>
</feature>
<sequence>MEGSVPSDTLAYQDLRSSSESVTTPNIQTQYSSGDLSMNDLKMCLNEFVSVEEVGVSSGGLLDGNNSKCDLVMEDDCKDSAESGDNLPDSTSSATRYKLASAVKGSREKQGIPLMKQYKHMMAVAGNLERTSRKVVGNPREGAKAKAKARSKLGRMVAPPPNSSQYMMTVWLASLSLRQAPSISTLSTQIHYVEAAFSRNQPRICTSPLRRPHDDVH</sequence>
<reference evidence="2" key="2">
    <citation type="submission" date="2020-08" db="EMBL/GenBank/DDBJ databases">
        <title>Plant Genome Project.</title>
        <authorList>
            <person name="Zhang R.-G."/>
        </authorList>
    </citation>
    <scope>NUCLEOTIDE SEQUENCE</scope>
    <source>
        <strain evidence="2">Huo1</strain>
        <tissue evidence="2">Leaf</tissue>
    </source>
</reference>
<feature type="region of interest" description="Disordered" evidence="1">
    <location>
        <begin position="136"/>
        <end position="160"/>
    </location>
</feature>
<name>A0A8X8WW91_SALSN</name>
<organism evidence="2">
    <name type="scientific">Salvia splendens</name>
    <name type="common">Scarlet sage</name>
    <dbReference type="NCBI Taxonomy" id="180675"/>
    <lineage>
        <taxon>Eukaryota</taxon>
        <taxon>Viridiplantae</taxon>
        <taxon>Streptophyta</taxon>
        <taxon>Embryophyta</taxon>
        <taxon>Tracheophyta</taxon>
        <taxon>Spermatophyta</taxon>
        <taxon>Magnoliopsida</taxon>
        <taxon>eudicotyledons</taxon>
        <taxon>Gunneridae</taxon>
        <taxon>Pentapetalae</taxon>
        <taxon>asterids</taxon>
        <taxon>lamiids</taxon>
        <taxon>Lamiales</taxon>
        <taxon>Lamiaceae</taxon>
        <taxon>Nepetoideae</taxon>
        <taxon>Mentheae</taxon>
        <taxon>Salviinae</taxon>
        <taxon>Salvia</taxon>
        <taxon>Salvia subgen. Calosphace</taxon>
        <taxon>core Calosphace</taxon>
    </lineage>
</organism>
<accession>A0A8X8WW91</accession>
<gene>
    <name evidence="2" type="ORF">SASPL_138368</name>
</gene>
<dbReference type="EMBL" id="PNBA02000014">
    <property type="protein sequence ID" value="KAG6401510.1"/>
    <property type="molecule type" value="Genomic_DNA"/>
</dbReference>
<dbReference type="Proteomes" id="UP000298416">
    <property type="component" value="Unassembled WGS sequence"/>
</dbReference>
<feature type="region of interest" description="Disordered" evidence="1">
    <location>
        <begin position="1"/>
        <end position="32"/>
    </location>
</feature>